<dbReference type="Proteomes" id="UP000219452">
    <property type="component" value="Unassembled WGS sequence"/>
</dbReference>
<dbReference type="GO" id="GO:0030638">
    <property type="term" value="P:polyketide metabolic process"/>
    <property type="evidence" value="ECO:0007669"/>
    <property type="project" value="InterPro"/>
</dbReference>
<dbReference type="InterPro" id="IPR032710">
    <property type="entry name" value="NTF2-like_dom_sf"/>
</dbReference>
<dbReference type="PANTHER" id="PTHR38436:SF1">
    <property type="entry name" value="ESTER CYCLASE"/>
    <property type="match status" value="1"/>
</dbReference>
<accession>A0A286G1A5</accession>
<dbReference type="EMBL" id="OCNH01000002">
    <property type="protein sequence ID" value="SOD89016.1"/>
    <property type="molecule type" value="Genomic_DNA"/>
</dbReference>
<evidence type="ECO:0000313" key="2">
    <source>
        <dbReference type="EMBL" id="SOD89016.1"/>
    </source>
</evidence>
<dbReference type="RefSeq" id="WP_097126528.1">
    <property type="nucleotide sequence ID" value="NZ_OCNH01000002.1"/>
</dbReference>
<dbReference type="OrthoDB" id="956467at2"/>
<protein>
    <submittedName>
        <fullName evidence="2">Predicted ester cyclase</fullName>
    </submittedName>
</protein>
<reference evidence="3" key="1">
    <citation type="submission" date="2017-09" db="EMBL/GenBank/DDBJ databases">
        <authorList>
            <person name="Varghese N."/>
            <person name="Submissions S."/>
        </authorList>
    </citation>
    <scope>NUCLEOTIDE SEQUENCE [LARGE SCALE GENOMIC DNA]</scope>
    <source>
        <strain evidence="3">DSM 29961</strain>
    </source>
</reference>
<gene>
    <name evidence="2" type="ORF">SAMN06269250_2922</name>
</gene>
<keyword evidence="3" id="KW-1185">Reference proteome</keyword>
<dbReference type="AlphaFoldDB" id="A0A286G1A5"/>
<organism evidence="2 3">
    <name type="scientific">Spirosoma fluviale</name>
    <dbReference type="NCBI Taxonomy" id="1597977"/>
    <lineage>
        <taxon>Bacteria</taxon>
        <taxon>Pseudomonadati</taxon>
        <taxon>Bacteroidota</taxon>
        <taxon>Cytophagia</taxon>
        <taxon>Cytophagales</taxon>
        <taxon>Cytophagaceae</taxon>
        <taxon>Spirosoma</taxon>
    </lineage>
</organism>
<keyword evidence="1" id="KW-0732">Signal</keyword>
<evidence type="ECO:0000256" key="1">
    <source>
        <dbReference type="SAM" id="SignalP"/>
    </source>
</evidence>
<dbReference type="InterPro" id="IPR009959">
    <property type="entry name" value="Cyclase_SnoaL-like"/>
</dbReference>
<proteinExistence type="predicted"/>
<evidence type="ECO:0000313" key="3">
    <source>
        <dbReference type="Proteomes" id="UP000219452"/>
    </source>
</evidence>
<dbReference type="SUPFAM" id="SSF54427">
    <property type="entry name" value="NTF2-like"/>
    <property type="match status" value="1"/>
</dbReference>
<dbReference type="Gene3D" id="3.10.450.50">
    <property type="match status" value="1"/>
</dbReference>
<feature type="signal peptide" evidence="1">
    <location>
        <begin position="1"/>
        <end position="22"/>
    </location>
</feature>
<name>A0A286G1A5_9BACT</name>
<feature type="chain" id="PRO_5012560999" evidence="1">
    <location>
        <begin position="23"/>
        <end position="179"/>
    </location>
</feature>
<dbReference type="Pfam" id="PF07366">
    <property type="entry name" value="SnoaL"/>
    <property type="match status" value="1"/>
</dbReference>
<dbReference type="PANTHER" id="PTHR38436">
    <property type="entry name" value="POLYKETIDE CYCLASE SNOAL-LIKE DOMAIN"/>
    <property type="match status" value="1"/>
</dbReference>
<sequence length="179" mass="19154">MKSSKYILVAILLLAGSIAVQAQYIAMNTGVAQKNEALIKKNNALTVSTANGRTVVAFFNALLNARDVAFLKTVITPDIHFRNSLGATVEGIDGLVQMMGKMDNNFAGFRIDITEVVSEGDAVFLKANFSGTHSSAFLAPAATGKPFTVPGFARFTLRDGKVAEGFAVADFYQITKQIQ</sequence>